<keyword evidence="9" id="KW-0560">Oxidoreductase</keyword>
<dbReference type="EC" id="1.16.1.9" evidence="3"/>
<evidence type="ECO:0000256" key="7">
    <source>
        <dbReference type="ARBA" id="ARBA00022982"/>
    </source>
</evidence>
<dbReference type="InterPro" id="IPR017927">
    <property type="entry name" value="FAD-bd_FR_type"/>
</dbReference>
<dbReference type="GO" id="GO:0015677">
    <property type="term" value="P:copper ion import"/>
    <property type="evidence" value="ECO:0007669"/>
    <property type="project" value="TreeGrafter"/>
</dbReference>
<evidence type="ECO:0000256" key="3">
    <source>
        <dbReference type="ARBA" id="ARBA00012668"/>
    </source>
</evidence>
<dbReference type="Pfam" id="PF08030">
    <property type="entry name" value="NAD_binding_6"/>
    <property type="match status" value="1"/>
</dbReference>
<feature type="domain" description="FAD-binding FR-type" evidence="15">
    <location>
        <begin position="139"/>
        <end position="236"/>
    </location>
</feature>
<evidence type="ECO:0000256" key="1">
    <source>
        <dbReference type="ARBA" id="ARBA00004651"/>
    </source>
</evidence>
<accession>A0A1U7LM22</accession>
<keyword evidence="5" id="KW-1003">Cell membrane</keyword>
<evidence type="ECO:0000256" key="6">
    <source>
        <dbReference type="ARBA" id="ARBA00022692"/>
    </source>
</evidence>
<evidence type="ECO:0000256" key="8">
    <source>
        <dbReference type="ARBA" id="ARBA00022989"/>
    </source>
</evidence>
<feature type="transmembrane region" description="Helical" evidence="14">
    <location>
        <begin position="103"/>
        <end position="128"/>
    </location>
</feature>
<keyword evidence="12" id="KW-0325">Glycoprotein</keyword>
<dbReference type="InterPro" id="IPR013112">
    <property type="entry name" value="FAD-bd_8"/>
</dbReference>
<evidence type="ECO:0000256" key="10">
    <source>
        <dbReference type="ARBA" id="ARBA00023065"/>
    </source>
</evidence>
<proteinExistence type="inferred from homology"/>
<dbReference type="InterPro" id="IPR013121">
    <property type="entry name" value="Fe_red_NAD-bd_6"/>
</dbReference>
<dbReference type="InterPro" id="IPR017938">
    <property type="entry name" value="Riboflavin_synthase-like_b-brl"/>
</dbReference>
<keyword evidence="11 14" id="KW-0472">Membrane</keyword>
<dbReference type="InterPro" id="IPR013130">
    <property type="entry name" value="Fe3_Rdtase_TM_dom"/>
</dbReference>
<evidence type="ECO:0000256" key="4">
    <source>
        <dbReference type="ARBA" id="ARBA00022448"/>
    </source>
</evidence>
<dbReference type="AlphaFoldDB" id="A0A1U7LM22"/>
<dbReference type="PANTHER" id="PTHR32361:SF9">
    <property type="entry name" value="FERRIC REDUCTASE TRANSMEMBRANE COMPONENT 3-RELATED"/>
    <property type="match status" value="1"/>
</dbReference>
<keyword evidence="7" id="KW-0249">Electron transport</keyword>
<dbReference type="SUPFAM" id="SSF63380">
    <property type="entry name" value="Riboflavin synthase domain-like"/>
    <property type="match status" value="1"/>
</dbReference>
<dbReference type="GO" id="GO:0052851">
    <property type="term" value="F:ferric-chelate reductase (NADPH) activity"/>
    <property type="evidence" value="ECO:0007669"/>
    <property type="project" value="UniProtKB-EC"/>
</dbReference>
<evidence type="ECO:0000259" key="15">
    <source>
        <dbReference type="PROSITE" id="PS51384"/>
    </source>
</evidence>
<evidence type="ECO:0000256" key="2">
    <source>
        <dbReference type="ARBA" id="ARBA00006278"/>
    </source>
</evidence>
<dbReference type="PANTHER" id="PTHR32361">
    <property type="entry name" value="FERRIC/CUPRIC REDUCTASE TRANSMEMBRANE COMPONENT"/>
    <property type="match status" value="1"/>
</dbReference>
<reference evidence="16 17" key="1">
    <citation type="submission" date="2016-04" db="EMBL/GenBank/DDBJ databases">
        <title>Evolutionary innovation and constraint leading to complex multicellularity in the Ascomycota.</title>
        <authorList>
            <person name="Cisse O."/>
            <person name="Nguyen A."/>
            <person name="Hewitt D.A."/>
            <person name="Jedd G."/>
            <person name="Stajich J.E."/>
        </authorList>
    </citation>
    <scope>NUCLEOTIDE SEQUENCE [LARGE SCALE GENOMIC DNA]</scope>
    <source>
        <strain evidence="16 17">DAH-3</strain>
    </source>
</reference>
<protein>
    <recommendedName>
        <fullName evidence="3">ferric-chelate reductase (NADPH)</fullName>
        <ecNumber evidence="3">1.16.1.9</ecNumber>
    </recommendedName>
</protein>
<dbReference type="SFLD" id="SFLDS00052">
    <property type="entry name" value="Ferric_Reductase_Domain"/>
    <property type="match status" value="1"/>
</dbReference>
<comment type="catalytic activity">
    <reaction evidence="13">
        <text>2 a Fe(II)-siderophore + NADP(+) + H(+) = 2 a Fe(III)-siderophore + NADPH</text>
        <dbReference type="Rhea" id="RHEA:28795"/>
        <dbReference type="Rhea" id="RHEA-COMP:11342"/>
        <dbReference type="Rhea" id="RHEA-COMP:11344"/>
        <dbReference type="ChEBI" id="CHEBI:15378"/>
        <dbReference type="ChEBI" id="CHEBI:29033"/>
        <dbReference type="ChEBI" id="CHEBI:29034"/>
        <dbReference type="ChEBI" id="CHEBI:57783"/>
        <dbReference type="ChEBI" id="CHEBI:58349"/>
        <dbReference type="EC" id="1.16.1.9"/>
    </reaction>
</comment>
<evidence type="ECO:0000256" key="13">
    <source>
        <dbReference type="ARBA" id="ARBA00048483"/>
    </source>
</evidence>
<evidence type="ECO:0000256" key="9">
    <source>
        <dbReference type="ARBA" id="ARBA00023002"/>
    </source>
</evidence>
<keyword evidence="17" id="KW-1185">Reference proteome</keyword>
<gene>
    <name evidence="16" type="ORF">NEOLI_005012</name>
</gene>
<evidence type="ECO:0000256" key="5">
    <source>
        <dbReference type="ARBA" id="ARBA00022475"/>
    </source>
</evidence>
<dbReference type="SFLD" id="SFLDG01168">
    <property type="entry name" value="Ferric_reductase_subgroup_(FRE"/>
    <property type="match status" value="1"/>
</dbReference>
<dbReference type="GO" id="GO:0006826">
    <property type="term" value="P:iron ion transport"/>
    <property type="evidence" value="ECO:0007669"/>
    <property type="project" value="TreeGrafter"/>
</dbReference>
<dbReference type="OMA" id="FWTEWVR"/>
<comment type="caution">
    <text evidence="16">The sequence shown here is derived from an EMBL/GenBank/DDBJ whole genome shotgun (WGS) entry which is preliminary data.</text>
</comment>
<comment type="similarity">
    <text evidence="2">Belongs to the ferric reductase (FRE) family.</text>
</comment>
<evidence type="ECO:0000313" key="16">
    <source>
        <dbReference type="EMBL" id="OLL23592.1"/>
    </source>
</evidence>
<dbReference type="Gene3D" id="3.40.50.80">
    <property type="entry name" value="Nucleotide-binding domain of ferredoxin-NADP reductase (FNR) module"/>
    <property type="match status" value="1"/>
</dbReference>
<feature type="transmembrane region" description="Helical" evidence="14">
    <location>
        <begin position="62"/>
        <end position="83"/>
    </location>
</feature>
<dbReference type="STRING" id="1198029.A0A1U7LM22"/>
<evidence type="ECO:0000313" key="17">
    <source>
        <dbReference type="Proteomes" id="UP000186594"/>
    </source>
</evidence>
<dbReference type="Pfam" id="PF08022">
    <property type="entry name" value="FAD_binding_8"/>
    <property type="match status" value="1"/>
</dbReference>
<keyword evidence="8 14" id="KW-1133">Transmembrane helix</keyword>
<dbReference type="GO" id="GO:0005886">
    <property type="term" value="C:plasma membrane"/>
    <property type="evidence" value="ECO:0007669"/>
    <property type="project" value="UniProtKB-SubCell"/>
</dbReference>
<evidence type="ECO:0000256" key="11">
    <source>
        <dbReference type="ARBA" id="ARBA00023136"/>
    </source>
</evidence>
<comment type="subcellular location">
    <subcellularLocation>
        <location evidence="1">Cell membrane</location>
        <topology evidence="1">Multi-pass membrane protein</topology>
    </subcellularLocation>
</comment>
<dbReference type="EMBL" id="LXFE01001458">
    <property type="protein sequence ID" value="OLL23592.1"/>
    <property type="molecule type" value="Genomic_DNA"/>
</dbReference>
<feature type="transmembrane region" description="Helical" evidence="14">
    <location>
        <begin position="28"/>
        <end position="50"/>
    </location>
</feature>
<organism evidence="16 17">
    <name type="scientific">Neolecta irregularis (strain DAH-3)</name>
    <dbReference type="NCBI Taxonomy" id="1198029"/>
    <lineage>
        <taxon>Eukaryota</taxon>
        <taxon>Fungi</taxon>
        <taxon>Dikarya</taxon>
        <taxon>Ascomycota</taxon>
        <taxon>Taphrinomycotina</taxon>
        <taxon>Neolectales</taxon>
        <taxon>Neolectaceae</taxon>
        <taxon>Neolecta</taxon>
    </lineage>
</organism>
<keyword evidence="6 14" id="KW-0812">Transmembrane</keyword>
<dbReference type="Pfam" id="PF01794">
    <property type="entry name" value="Ferric_reduct"/>
    <property type="match status" value="1"/>
</dbReference>
<keyword evidence="10" id="KW-0406">Ion transport</keyword>
<evidence type="ECO:0000256" key="12">
    <source>
        <dbReference type="ARBA" id="ARBA00023180"/>
    </source>
</evidence>
<dbReference type="OrthoDB" id="3944240at2759"/>
<dbReference type="InterPro" id="IPR051410">
    <property type="entry name" value="Ferric/Cupric_Reductase"/>
</dbReference>
<sequence length="419" mass="46522">MLLLIMKSNPVGRLIGYSNMELNYLHRFGGRLCLLLALVHTLARCIFYIQNGILKRELTENFSVKNGFGILVFLVVLVFGSSFRHLSHEWFIALKLPVTIGFILYTLFFHLPIGIFLTLCLTLSVVILDRIWTRIRNLRDNLPMPLAKIEALQGRATRITISGSQIKRWLPGQHAYITIPSIAPFQAHPFTIATVDEMSFVTLVKSGFTLKLWDTATQNSTVHAIIDGPYGCPPPLSHFGQLILISASTGGSFTIPILLERIQTPGCVEKIRYIWIVKSIECIEWYAYLFGQAMVLSLESGIELEISIYVTRPPKVVEKSSVGSVIDKISTSSEKGAASSAEKAEYLFKNTPSSGRSAMAFPFFCGRPKISTIITDETRDSTVGETAVVVCGGAALSVDVRNCVAELQRNIFLHVEEFA</sequence>
<dbReference type="PROSITE" id="PS51384">
    <property type="entry name" value="FAD_FR"/>
    <property type="match status" value="1"/>
</dbReference>
<dbReference type="GO" id="GO:0006879">
    <property type="term" value="P:intracellular iron ion homeostasis"/>
    <property type="evidence" value="ECO:0007669"/>
    <property type="project" value="TreeGrafter"/>
</dbReference>
<dbReference type="Proteomes" id="UP000186594">
    <property type="component" value="Unassembled WGS sequence"/>
</dbReference>
<dbReference type="InterPro" id="IPR039261">
    <property type="entry name" value="FNR_nucleotide-bd"/>
</dbReference>
<name>A0A1U7LM22_NEOID</name>
<keyword evidence="4" id="KW-0813">Transport</keyword>
<dbReference type="CDD" id="cd06186">
    <property type="entry name" value="NOX_Duox_like_FAD_NADP"/>
    <property type="match status" value="1"/>
</dbReference>
<evidence type="ECO:0000256" key="14">
    <source>
        <dbReference type="SAM" id="Phobius"/>
    </source>
</evidence>